<accession>A0A9Y2AGH3</accession>
<dbReference type="RefSeq" id="WP_147668977.1">
    <property type="nucleotide sequence ID" value="NZ_CP120678.1"/>
</dbReference>
<evidence type="ECO:0000313" key="2">
    <source>
        <dbReference type="Proteomes" id="UP001243623"/>
    </source>
</evidence>
<keyword evidence="2" id="KW-1185">Reference proteome</keyword>
<dbReference type="Pfam" id="PF12787">
    <property type="entry name" value="EcsC"/>
    <property type="match status" value="1"/>
</dbReference>
<gene>
    <name evidence="1" type="ORF">P3F81_06860</name>
</gene>
<organism evidence="1 2">
    <name type="scientific">Selenobaculum gibii</name>
    <dbReference type="NCBI Taxonomy" id="3054208"/>
    <lineage>
        <taxon>Bacteria</taxon>
        <taxon>Bacillati</taxon>
        <taxon>Bacillota</taxon>
        <taxon>Negativicutes</taxon>
        <taxon>Selenomonadales</taxon>
        <taxon>Selenomonadaceae</taxon>
        <taxon>Selenobaculum</taxon>
    </lineage>
</organism>
<dbReference type="KEGG" id="sgbi:P3F81_06860"/>
<dbReference type="PANTHER" id="PTHR41260:SF1">
    <property type="entry name" value="PROTEIN ECSC"/>
    <property type="match status" value="1"/>
</dbReference>
<protein>
    <submittedName>
        <fullName evidence="1">EcsC family protein</fullName>
    </submittedName>
</protein>
<sequence length="271" mass="30272">MYRPRMSEYEETQYCLIQQWKSAEPGIIAKALDKVTAPASWVLEKIIPLQGIKYVLDSANSIAKKTTDVEKLKNTAAVAEIKYLRHKGLAISDFLAHDIEKWALGIAATEGAATGWAGFTGLVIDVPAVITLALRTIYKIGLCYGYEGIEVWEQDFVFGILSAAGANTIEEKMVALTMMNEINIVLEEESNRLMGEFAKKQLNRRYAVMTVEKLTKQLGMNMARRKLMQALPVISSGVGAAINVWYINEVVAAAKCSYQERWLIDNQKVMR</sequence>
<dbReference type="InterPro" id="IPR024787">
    <property type="entry name" value="EcsC"/>
</dbReference>
<dbReference type="EMBL" id="CP120678">
    <property type="protein sequence ID" value="WIW69644.1"/>
    <property type="molecule type" value="Genomic_DNA"/>
</dbReference>
<dbReference type="Proteomes" id="UP001243623">
    <property type="component" value="Chromosome"/>
</dbReference>
<evidence type="ECO:0000313" key="1">
    <source>
        <dbReference type="EMBL" id="WIW69644.1"/>
    </source>
</evidence>
<reference evidence="1" key="1">
    <citation type="submission" date="2023-03" db="EMBL/GenBank/DDBJ databases">
        <title>Selenobaculum gbiensis gen. nov. sp. nov., a new bacterium isolated from the gut microbiota of IBD patient.</title>
        <authorList>
            <person name="Yeo S."/>
            <person name="Park H."/>
            <person name="Huh C.S."/>
        </authorList>
    </citation>
    <scope>NUCLEOTIDE SEQUENCE</scope>
    <source>
        <strain evidence="1">ICN-92133</strain>
    </source>
</reference>
<dbReference type="PANTHER" id="PTHR41260">
    <property type="entry name" value="PROTEIN ECSC"/>
    <property type="match status" value="1"/>
</dbReference>
<name>A0A9Y2AGH3_9FIRM</name>
<proteinExistence type="predicted"/>
<dbReference type="AlphaFoldDB" id="A0A9Y2AGH3"/>